<keyword evidence="2" id="KW-1185">Reference proteome</keyword>
<evidence type="ECO:0000313" key="1">
    <source>
        <dbReference type="EMBL" id="KAK1862156.1"/>
    </source>
</evidence>
<evidence type="ECO:0000313" key="2">
    <source>
        <dbReference type="Proteomes" id="UP000798662"/>
    </source>
</evidence>
<gene>
    <name evidence="1" type="ORF">I4F81_004732</name>
</gene>
<dbReference type="EMBL" id="CM020618">
    <property type="protein sequence ID" value="KAK1862156.1"/>
    <property type="molecule type" value="Genomic_DNA"/>
</dbReference>
<proteinExistence type="predicted"/>
<accession>A0ACC3BVU1</accession>
<sequence>MAALAFHDRLRQARRRVQSFESKGGNLVVTFLVVRTGLTLLVSVAYVVGTYRRRVETWYRVIFLVAGSLMSLDFVVHLLTSEVPWHFMRRWSNLLHCAALPSLFLATDDNQWLNFAFLIAATGYDSSRRLLRMFMLDYGSQRLLLNVLFQTLLFLFLVAGSVQLIEIASNADPAGEGPGVFFFFSAFYFTVVTASTVGYGDMSPKSIYGRAFVLLAIFGGVIFFSKLVGELVANSAKLRGSGALHKRPGAAHVILGGDPKLDDVALFAKEFFSLASNRRRKICVMVSDPAWSDDDWHRLVRTCTLFRNYLTFLSGCAMSREDLDRAHLESADAYFLLQSSCSSNPQAQDTALLMRALSIRNVRADVPVYAVCLLEDSRVQMWHAIQHGSESARATRTASAARSPLLNDLYRMSESGLGTPIGALIDWTVNQTQGGGDGSADARPTRSMDSLLSPAAASKLGSLAQTPGTKGSTGSGSGAGTSNITRVGSADESAAASSIMALAVSLKTGEPLDALTRSQVVCLQSVRMTLLAENVHCNGLSTLLSNCILDIRPSRHARSGDSAWLREYTDGAACSLCHCIIPHYFHGQTLAQVAVPLYDQGVILLGVKRPHDRCFSLTVDVRGGVLSAGTVALVLTYHDAEDLQAVMFDVAERYEAARTDAGGDSAPPPQPPHVTVDLDKGPLPPGEQPALNHVAVPVSGAGDARVTMDRRYTKDRQEGPPRGGGAEPTVGGKQRNGGDGTGGPAAPVRGHVRRFSAPDQAPLPMSPATSSGTSARAALAPGSTVTNERSGGAPAVEGTQASQNLEDQANAVAGIKGLPLRKYLSELRPVVATSLRRHVIICFDGAVQLLNLRLLLAMLCRRSSPYVPLLVMHPDGAGEAAARIRTELGLHGVELLSGSSTSPASWHRAAFSRARAVINMTDLSSNSLTSDDKTLFTDVTMETLTEESSDIYVQSELMKEDALEFLREPVHARRRGAHLGGTVASALTEQLQGMLSSEPARDRERDAASSRASGDASDHSVVLGDRRRQRTPHASADGVVTSAQNRLPRSSTEAHDSEGDRPGGRGGGGDGGDGGGGGSRGSGDRHPAKRMASSAGSSHPDLTKHRGHRSRRLHVVGGIRPSSDHEGESDSADDDLDSLDEEDESRQPSSLSSYGGQGDSTEKVLERDRRSRGLLFERARYASGELVVHSVMQTLLVRDFTASGFAAAIMTLMGVPGYTGRPLIRQLPVCRHWYTAFQRRAGLTADDTPTLWDAPAPSGPSPATGRPPTFRDVFTTLLSVQVVAIGLYRSGEAPVLMPVERREERGRRISGRAGGGSGSAAAINANLAEEKRPCELDYTVGTTSEQWRYAALGAACNKLPYVSTLPEPYAIVSQEDAVFVLAPEELKVPARWPLLPAPPPMP</sequence>
<name>A0ACC3BVU1_PYRYE</name>
<organism evidence="1 2">
    <name type="scientific">Pyropia yezoensis</name>
    <name type="common">Susabi-nori</name>
    <name type="synonym">Porphyra yezoensis</name>
    <dbReference type="NCBI Taxonomy" id="2788"/>
    <lineage>
        <taxon>Eukaryota</taxon>
        <taxon>Rhodophyta</taxon>
        <taxon>Bangiophyceae</taxon>
        <taxon>Bangiales</taxon>
        <taxon>Bangiaceae</taxon>
        <taxon>Pyropia</taxon>
    </lineage>
</organism>
<comment type="caution">
    <text evidence="1">The sequence shown here is derived from an EMBL/GenBank/DDBJ whole genome shotgun (WGS) entry which is preliminary data.</text>
</comment>
<protein>
    <submittedName>
        <fullName evidence="1">Uncharacterized protein</fullName>
    </submittedName>
</protein>
<reference evidence="1" key="1">
    <citation type="submission" date="2019-11" db="EMBL/GenBank/DDBJ databases">
        <title>Nori genome reveals adaptations in red seaweeds to the harsh intertidal environment.</title>
        <authorList>
            <person name="Wang D."/>
            <person name="Mao Y."/>
        </authorList>
    </citation>
    <scope>NUCLEOTIDE SEQUENCE</scope>
    <source>
        <tissue evidence="1">Gametophyte</tissue>
    </source>
</reference>
<dbReference type="Proteomes" id="UP000798662">
    <property type="component" value="Chromosome 1"/>
</dbReference>